<dbReference type="GO" id="GO:0008270">
    <property type="term" value="F:zinc ion binding"/>
    <property type="evidence" value="ECO:0007669"/>
    <property type="project" value="UniProtKB-KW"/>
</dbReference>
<dbReference type="Pfam" id="PF01753">
    <property type="entry name" value="zf-MYND"/>
    <property type="match status" value="1"/>
</dbReference>
<dbReference type="Gene3D" id="6.10.140.2220">
    <property type="match status" value="1"/>
</dbReference>
<dbReference type="SUPFAM" id="SSF144232">
    <property type="entry name" value="HIT/MYND zinc finger-like"/>
    <property type="match status" value="1"/>
</dbReference>
<evidence type="ECO:0000313" key="7">
    <source>
        <dbReference type="EMBL" id="CEM26635.1"/>
    </source>
</evidence>
<evidence type="ECO:0000259" key="6">
    <source>
        <dbReference type="PROSITE" id="PS50865"/>
    </source>
</evidence>
<proteinExistence type="predicted"/>
<accession>A0A0G4GBZ9</accession>
<dbReference type="InterPro" id="IPR002893">
    <property type="entry name" value="Znf_MYND"/>
</dbReference>
<gene>
    <name evidence="7" type="ORF">Cvel_4478</name>
</gene>
<reference evidence="7" key="1">
    <citation type="submission" date="2014-11" db="EMBL/GenBank/DDBJ databases">
        <authorList>
            <person name="Otto D Thomas"/>
            <person name="Naeem Raeece"/>
        </authorList>
    </citation>
    <scope>NUCLEOTIDE SEQUENCE</scope>
</reference>
<dbReference type="InterPro" id="IPR029063">
    <property type="entry name" value="SAM-dependent_MTases_sf"/>
</dbReference>
<feature type="region of interest" description="Disordered" evidence="5">
    <location>
        <begin position="60"/>
        <end position="80"/>
    </location>
</feature>
<dbReference type="PROSITE" id="PS01360">
    <property type="entry name" value="ZF_MYND_1"/>
    <property type="match status" value="1"/>
</dbReference>
<feature type="domain" description="MYND-type" evidence="6">
    <location>
        <begin position="315"/>
        <end position="356"/>
    </location>
</feature>
<evidence type="ECO:0000256" key="4">
    <source>
        <dbReference type="PROSITE-ProRule" id="PRU00134"/>
    </source>
</evidence>
<dbReference type="PANTHER" id="PTHR39290:SF6">
    <property type="entry name" value="S-ADENOSYL-L-METHIONINE-DEPENDENT METHYLTRANSFERASES SUPERFAMILY PROTEIN"/>
    <property type="match status" value="1"/>
</dbReference>
<sequence length="368" mass="40717">MLRKIPPGLLAGLQGVQAAQEGKGVVSFPQMSDSPLFDYLGLMYRYRQIGEILDVYETKSNTPKNQETEDETDKKGDAPSKADVANAWIRELMTPLRDSFSYAVPTELAIDIMKGYIKKRPVIDLGAGTGYWSMKLKKAGVSVVPADKSPLDRSFYSSGGARVYFTSVFNANESILSYFARWVLLLVYPPSGPMAAAALQEFKGRYVIFVGNKGLQAGAGGFPQADEDFFRILKEKFVMKEQVALPSHCFSNDAVSIFKRKQKAKAAQKCNLRVSELGSPSDPPKKDEEAMQAFLQTHWDSFLSVVARWQRGKGCAHCNKAAAKNSKLLTCQGCKAFLFCSKECQKAVWKQHKAVCKMLSKPLAGFVD</sequence>
<evidence type="ECO:0000256" key="3">
    <source>
        <dbReference type="ARBA" id="ARBA00022833"/>
    </source>
</evidence>
<organism evidence="7">
    <name type="scientific">Chromera velia CCMP2878</name>
    <dbReference type="NCBI Taxonomy" id="1169474"/>
    <lineage>
        <taxon>Eukaryota</taxon>
        <taxon>Sar</taxon>
        <taxon>Alveolata</taxon>
        <taxon>Colpodellida</taxon>
        <taxon>Chromeraceae</taxon>
        <taxon>Chromera</taxon>
    </lineage>
</organism>
<protein>
    <recommendedName>
        <fullName evidence="6">MYND-type domain-containing protein</fullName>
    </recommendedName>
</protein>
<evidence type="ECO:0000256" key="5">
    <source>
        <dbReference type="SAM" id="MobiDB-lite"/>
    </source>
</evidence>
<name>A0A0G4GBZ9_9ALVE</name>
<dbReference type="PANTHER" id="PTHR39290">
    <property type="entry name" value="C3H1-TYPE DOMAIN-CONTAINING PROTEIN-RELATED"/>
    <property type="match status" value="1"/>
</dbReference>
<evidence type="ECO:0000256" key="1">
    <source>
        <dbReference type="ARBA" id="ARBA00022723"/>
    </source>
</evidence>
<dbReference type="Gene3D" id="3.40.50.150">
    <property type="entry name" value="Vaccinia Virus protein VP39"/>
    <property type="match status" value="1"/>
</dbReference>
<keyword evidence="3" id="KW-0862">Zinc</keyword>
<dbReference type="EMBL" id="CDMZ01001070">
    <property type="protein sequence ID" value="CEM26635.1"/>
    <property type="molecule type" value="Genomic_DNA"/>
</dbReference>
<dbReference type="PROSITE" id="PS50865">
    <property type="entry name" value="ZF_MYND_2"/>
    <property type="match status" value="1"/>
</dbReference>
<evidence type="ECO:0000256" key="2">
    <source>
        <dbReference type="ARBA" id="ARBA00022771"/>
    </source>
</evidence>
<dbReference type="VEuPathDB" id="CryptoDB:Cvel_4478"/>
<keyword evidence="2 4" id="KW-0863">Zinc-finger</keyword>
<dbReference type="AlphaFoldDB" id="A0A0G4GBZ9"/>
<dbReference type="SUPFAM" id="SSF53335">
    <property type="entry name" value="S-adenosyl-L-methionine-dependent methyltransferases"/>
    <property type="match status" value="1"/>
</dbReference>
<keyword evidence="1" id="KW-0479">Metal-binding</keyword>